<dbReference type="RefSeq" id="WP_007472945.1">
    <property type="nucleotide sequence ID" value="NZ_ABCJ01000001.1"/>
</dbReference>
<evidence type="ECO:0000256" key="1">
    <source>
        <dbReference type="ARBA" id="ARBA00022475"/>
    </source>
</evidence>
<dbReference type="EMBL" id="ABCJ01000001">
    <property type="protein sequence ID" value="EDM24217.1"/>
    <property type="molecule type" value="Genomic_DNA"/>
</dbReference>
<dbReference type="Proteomes" id="UP000003288">
    <property type="component" value="Unassembled WGS sequence"/>
</dbReference>
<dbReference type="AlphaFoldDB" id="A0AAI9AIP1"/>
<gene>
    <name evidence="6" type="ORF">CMTB2_01838</name>
</gene>
<keyword evidence="1" id="KW-1003">Cell membrane</keyword>
<evidence type="ECO:0000256" key="2">
    <source>
        <dbReference type="ARBA" id="ARBA00022729"/>
    </source>
</evidence>
<name>A0AAI9AIP1_9BACT</name>
<proteinExistence type="predicted"/>
<keyword evidence="4" id="KW-0564">Palmitate</keyword>
<keyword evidence="2" id="KW-0732">Signal</keyword>
<dbReference type="Pfam" id="PF03783">
    <property type="entry name" value="CsgG"/>
    <property type="match status" value="1"/>
</dbReference>
<dbReference type="PANTHER" id="PTHR41164:SF1">
    <property type="entry name" value="CURLI PRODUCTION ASSEMBLY_TRANSPORT COMPONENT CSGG"/>
    <property type="match status" value="1"/>
</dbReference>
<evidence type="ECO:0000256" key="5">
    <source>
        <dbReference type="ARBA" id="ARBA00023288"/>
    </source>
</evidence>
<evidence type="ECO:0000256" key="3">
    <source>
        <dbReference type="ARBA" id="ARBA00023136"/>
    </source>
</evidence>
<accession>A0AAI9AIP1</accession>
<evidence type="ECO:0000313" key="7">
    <source>
        <dbReference type="Proteomes" id="UP000003288"/>
    </source>
</evidence>
<organism evidence="6 7">
    <name type="scientific">Caminibacter mediatlanticus TB-2</name>
    <dbReference type="NCBI Taxonomy" id="391592"/>
    <lineage>
        <taxon>Bacteria</taxon>
        <taxon>Pseudomonadati</taxon>
        <taxon>Campylobacterota</taxon>
        <taxon>Epsilonproteobacteria</taxon>
        <taxon>Nautiliales</taxon>
        <taxon>Nautiliaceae</taxon>
        <taxon>Caminibacter</taxon>
    </lineage>
</organism>
<keyword evidence="5" id="KW-0449">Lipoprotein</keyword>
<evidence type="ECO:0000313" key="6">
    <source>
        <dbReference type="EMBL" id="EDM24217.1"/>
    </source>
</evidence>
<dbReference type="Gene3D" id="3.40.50.10610">
    <property type="entry name" value="ABC-type transport auxiliary lipoprotein component"/>
    <property type="match status" value="1"/>
</dbReference>
<protein>
    <submittedName>
        <fullName evidence="6">Uncharacterized protein</fullName>
    </submittedName>
</protein>
<sequence>MLLNFFSGCGTSISNVSTSKQNINDVASYQGKKARIAVASFKCKAAKCNGSIGSGISDILTTALMKTNKFIVLERDSEAMRAIQNELNNQIIMTNRHANRMEGTDILVVGAITAFEPKAGGFGIGGVTIPLNVPVIGGIKFAKNDAYIALDLRLVDISTGRVLAATTIEGKASS</sequence>
<dbReference type="GO" id="GO:0030288">
    <property type="term" value="C:outer membrane-bounded periplasmic space"/>
    <property type="evidence" value="ECO:0007669"/>
    <property type="project" value="InterPro"/>
</dbReference>
<evidence type="ECO:0000256" key="4">
    <source>
        <dbReference type="ARBA" id="ARBA00023139"/>
    </source>
</evidence>
<comment type="caution">
    <text evidence="6">The sequence shown here is derived from an EMBL/GenBank/DDBJ whole genome shotgun (WGS) entry which is preliminary data.</text>
</comment>
<dbReference type="InterPro" id="IPR005534">
    <property type="entry name" value="Curli_assmbl/transp-comp_CsgG"/>
</dbReference>
<reference evidence="6 7" key="1">
    <citation type="journal article" date="2011" name="Stand. Genomic Sci.">
        <title>Draft genome sequence of Caminibacter mediatlanticus strain TB-2, an epsilonproteobacterium isolated from a deep-sea hydrothermal vent.</title>
        <authorList>
            <person name="Giovannelli D."/>
            <person name="Ferriera S."/>
            <person name="Johnson J."/>
            <person name="Kravitz S."/>
            <person name="Perez-Rodriguez I."/>
            <person name="Ricci J."/>
            <person name="O'Brien C."/>
            <person name="Voordeckers J.W."/>
            <person name="Bini E."/>
            <person name="Vetriani C."/>
        </authorList>
    </citation>
    <scope>NUCLEOTIDE SEQUENCE [LARGE SCALE GENOMIC DNA]</scope>
    <source>
        <strain evidence="6 7">TB-2</strain>
    </source>
</reference>
<dbReference type="PANTHER" id="PTHR41164">
    <property type="entry name" value="CURLI PRODUCTION ASSEMBLY/TRANSPORT COMPONENT CSGG"/>
    <property type="match status" value="1"/>
</dbReference>
<keyword evidence="3" id="KW-0472">Membrane</keyword>